<keyword evidence="1" id="KW-0472">Membrane</keyword>
<organism evidence="2">
    <name type="scientific">Chelativorans sp. (strain BNC1)</name>
    <dbReference type="NCBI Taxonomy" id="266779"/>
    <lineage>
        <taxon>Bacteria</taxon>
        <taxon>Pseudomonadati</taxon>
        <taxon>Pseudomonadota</taxon>
        <taxon>Alphaproteobacteria</taxon>
        <taxon>Hyphomicrobiales</taxon>
        <taxon>Phyllobacteriaceae</taxon>
        <taxon>Chelativorans</taxon>
    </lineage>
</organism>
<dbReference type="AlphaFoldDB" id="Q11BM4"/>
<dbReference type="eggNOG" id="ENOG50335HS">
    <property type="taxonomic scope" value="Bacteria"/>
</dbReference>
<evidence type="ECO:0000256" key="1">
    <source>
        <dbReference type="SAM" id="Phobius"/>
    </source>
</evidence>
<reference evidence="2" key="1">
    <citation type="submission" date="2006-06" db="EMBL/GenBank/DDBJ databases">
        <title>Complete sequence of chromosome of Chelativorans sp. BNC1.</title>
        <authorList>
            <consortium name="US DOE Joint Genome Institute"/>
            <person name="Copeland A."/>
            <person name="Lucas S."/>
            <person name="Lapidus A."/>
            <person name="Barry K."/>
            <person name="Detter J.C."/>
            <person name="Glavina del Rio T."/>
            <person name="Hammon N."/>
            <person name="Israni S."/>
            <person name="Dalin E."/>
            <person name="Tice H."/>
            <person name="Pitluck S."/>
            <person name="Chertkov O."/>
            <person name="Brettin T."/>
            <person name="Bruce D."/>
            <person name="Han C."/>
            <person name="Tapia R."/>
            <person name="Gilna P."/>
            <person name="Schmutz J."/>
            <person name="Larimer F."/>
            <person name="Land M."/>
            <person name="Hauser L."/>
            <person name="Kyrpides N."/>
            <person name="Mikhailova N."/>
            <person name="Richardson P."/>
        </authorList>
    </citation>
    <scope>NUCLEOTIDE SEQUENCE</scope>
    <source>
        <strain evidence="2">BNC1</strain>
    </source>
</reference>
<keyword evidence="1" id="KW-1133">Transmembrane helix</keyword>
<keyword evidence="1" id="KW-0812">Transmembrane</keyword>
<feature type="transmembrane region" description="Helical" evidence="1">
    <location>
        <begin position="12"/>
        <end position="29"/>
    </location>
</feature>
<protein>
    <submittedName>
        <fullName evidence="2">Uncharacterized protein</fullName>
    </submittedName>
</protein>
<evidence type="ECO:0000313" key="2">
    <source>
        <dbReference type="EMBL" id="ABG65201.1"/>
    </source>
</evidence>
<dbReference type="HOGENOM" id="CLU_173036_2_1_5"/>
<dbReference type="STRING" id="266779.Meso_3834"/>
<gene>
    <name evidence="2" type="ordered locus">Meso_3834</name>
</gene>
<proteinExistence type="predicted"/>
<accession>Q11BM4</accession>
<dbReference type="EMBL" id="CP000390">
    <property type="protein sequence ID" value="ABG65201.1"/>
    <property type="molecule type" value="Genomic_DNA"/>
</dbReference>
<sequence precursor="true">MPFSRKHAYERAWSLAITLMASIVVFQAGDGSFGVVPESEYDGDDGAVIHTFDPHAV</sequence>
<name>Q11BM4_CHESB</name>
<dbReference type="KEGG" id="mes:Meso_3834"/>